<dbReference type="SUPFAM" id="SSF51735">
    <property type="entry name" value="NAD(P)-binding Rossmann-fold domains"/>
    <property type="match status" value="1"/>
</dbReference>
<evidence type="ECO:0000313" key="4">
    <source>
        <dbReference type="Proteomes" id="UP000030652"/>
    </source>
</evidence>
<dbReference type="PANTHER" id="PTHR43377">
    <property type="entry name" value="BILIVERDIN REDUCTASE A"/>
    <property type="match status" value="1"/>
</dbReference>
<sequence length="326" mass="37092">MKIVVVGIGSIGTRHLKNLVELGHHVYAVDIDMERLSAVSAFAKGTFFSLHDALKIKPDVAFICTFSNDHIIPSIECAQAGCHLFIEKPLSLNLDGIDDLIEMVNLRNLITMTGCNMRFHPAISYMHDTLNNNPGFGKRLWANLEFGFYLPFDKEDYESSYKANRSMGGNLIFDGIHELDYAVWFFGEPAEVICNKGIISSLKIDTEDHVEMIIKFKTGSVCTIHMDYLQHGYSRRCKIVCEGGTIVWDFAQGNIGIISSEKEWHWKEMKLGIYDNRMYTDEIKYFFDCIISQKETFNSVEKSLLVLKLALAADRSCLSNAWERIE</sequence>
<dbReference type="InterPro" id="IPR051450">
    <property type="entry name" value="Gfo/Idh/MocA_Oxidoreductases"/>
</dbReference>
<dbReference type="SUPFAM" id="SSF55347">
    <property type="entry name" value="Glyceraldehyde-3-phosphate dehydrogenase-like, C-terminal domain"/>
    <property type="match status" value="1"/>
</dbReference>
<dbReference type="Proteomes" id="UP000030652">
    <property type="component" value="Unassembled WGS sequence"/>
</dbReference>
<dbReference type="InterPro" id="IPR036291">
    <property type="entry name" value="NAD(P)-bd_dom_sf"/>
</dbReference>
<dbReference type="PANTHER" id="PTHR43377:SF1">
    <property type="entry name" value="BILIVERDIN REDUCTASE A"/>
    <property type="match status" value="1"/>
</dbReference>
<feature type="domain" description="Gfo/Idh/MocA-like oxidoreductase N-terminal" evidence="1">
    <location>
        <begin position="1"/>
        <end position="112"/>
    </location>
</feature>
<name>A0A0B0EBF1_9BACT</name>
<evidence type="ECO:0000259" key="2">
    <source>
        <dbReference type="Pfam" id="PF22725"/>
    </source>
</evidence>
<dbReference type="Gene3D" id="3.40.50.720">
    <property type="entry name" value="NAD(P)-binding Rossmann-like Domain"/>
    <property type="match status" value="1"/>
</dbReference>
<dbReference type="Pfam" id="PF01408">
    <property type="entry name" value="GFO_IDH_MocA"/>
    <property type="match status" value="1"/>
</dbReference>
<proteinExistence type="predicted"/>
<dbReference type="Pfam" id="PF22725">
    <property type="entry name" value="GFO_IDH_MocA_C3"/>
    <property type="match status" value="1"/>
</dbReference>
<feature type="domain" description="GFO/IDH/MocA-like oxidoreductase" evidence="2">
    <location>
        <begin position="136"/>
        <end position="247"/>
    </location>
</feature>
<reference evidence="3 4" key="1">
    <citation type="submission" date="2014-10" db="EMBL/GenBank/DDBJ databases">
        <title>Draft genome of anammox bacterium scalindua brodae, obtained using differential coverage binning of sequence data from two enrichment reactors.</title>
        <authorList>
            <person name="Speth D.R."/>
            <person name="Russ L."/>
            <person name="Kartal B."/>
            <person name="Op den Camp H.J."/>
            <person name="Dutilh B.E."/>
            <person name="Jetten M.S."/>
        </authorList>
    </citation>
    <scope>NUCLEOTIDE SEQUENCE [LARGE SCALE GENOMIC DNA]</scope>
    <source>
        <strain evidence="3">RU1</strain>
    </source>
</reference>
<dbReference type="Gene3D" id="3.30.360.10">
    <property type="entry name" value="Dihydrodipicolinate Reductase, domain 2"/>
    <property type="match status" value="1"/>
</dbReference>
<dbReference type="AlphaFoldDB" id="A0A0B0EBF1"/>
<dbReference type="eggNOG" id="COG0673">
    <property type="taxonomic scope" value="Bacteria"/>
</dbReference>
<organism evidence="3 4">
    <name type="scientific">Candidatus Scalindua brodae</name>
    <dbReference type="NCBI Taxonomy" id="237368"/>
    <lineage>
        <taxon>Bacteria</taxon>
        <taxon>Pseudomonadati</taxon>
        <taxon>Planctomycetota</taxon>
        <taxon>Candidatus Brocadiia</taxon>
        <taxon>Candidatus Brocadiales</taxon>
        <taxon>Candidatus Scalinduaceae</taxon>
        <taxon>Candidatus Scalindua</taxon>
    </lineage>
</organism>
<accession>A0A0B0EBF1</accession>
<comment type="caution">
    <text evidence="3">The sequence shown here is derived from an EMBL/GenBank/DDBJ whole genome shotgun (WGS) entry which is preliminary data.</text>
</comment>
<dbReference type="EMBL" id="JRYO01000251">
    <property type="protein sequence ID" value="KHE90632.1"/>
    <property type="molecule type" value="Genomic_DNA"/>
</dbReference>
<evidence type="ECO:0000313" key="3">
    <source>
        <dbReference type="EMBL" id="KHE90632.1"/>
    </source>
</evidence>
<dbReference type="InterPro" id="IPR055170">
    <property type="entry name" value="GFO_IDH_MocA-like_dom"/>
</dbReference>
<protein>
    <submittedName>
        <fullName evidence="3">Putative oxidoreductase</fullName>
    </submittedName>
</protein>
<dbReference type="InterPro" id="IPR000683">
    <property type="entry name" value="Gfo/Idh/MocA-like_OxRdtase_N"/>
</dbReference>
<gene>
    <name evidence="3" type="ORF">SCABRO_03640</name>
</gene>
<evidence type="ECO:0000259" key="1">
    <source>
        <dbReference type="Pfam" id="PF01408"/>
    </source>
</evidence>
<dbReference type="GO" id="GO:0000166">
    <property type="term" value="F:nucleotide binding"/>
    <property type="evidence" value="ECO:0007669"/>
    <property type="project" value="InterPro"/>
</dbReference>